<accession>A0ABT0SPP9</accession>
<dbReference type="PROSITE" id="PS01124">
    <property type="entry name" value="HTH_ARAC_FAMILY_2"/>
    <property type="match status" value="1"/>
</dbReference>
<dbReference type="InterPro" id="IPR018062">
    <property type="entry name" value="HTH_AraC-typ_CS"/>
</dbReference>
<evidence type="ECO:0000259" key="4">
    <source>
        <dbReference type="PROSITE" id="PS01124"/>
    </source>
</evidence>
<dbReference type="InterPro" id="IPR009057">
    <property type="entry name" value="Homeodomain-like_sf"/>
</dbReference>
<dbReference type="Pfam" id="PF12833">
    <property type="entry name" value="HTH_18"/>
    <property type="match status" value="1"/>
</dbReference>
<dbReference type="Proteomes" id="UP001165308">
    <property type="component" value="Unassembled WGS sequence"/>
</dbReference>
<dbReference type="InterPro" id="IPR018060">
    <property type="entry name" value="HTH_AraC"/>
</dbReference>
<evidence type="ECO:0000256" key="1">
    <source>
        <dbReference type="ARBA" id="ARBA00023015"/>
    </source>
</evidence>
<gene>
    <name evidence="5" type="ORF">M8006_05445</name>
</gene>
<comment type="caution">
    <text evidence="5">The sequence shown here is derived from an EMBL/GenBank/DDBJ whole genome shotgun (WGS) entry which is preliminary data.</text>
</comment>
<dbReference type="InterPro" id="IPR020449">
    <property type="entry name" value="Tscrpt_reg_AraC-type_HTH"/>
</dbReference>
<reference evidence="5" key="1">
    <citation type="submission" date="2022-05" db="EMBL/GenBank/DDBJ databases">
        <title>Halomonas geminus sp. nov. and Halomonas llamarensis sp. nov. isolated from high-altitude salars of the Atacama Desert.</title>
        <authorList>
            <person name="Hintersatz C."/>
            <person name="Rojas L.A."/>
            <person name="Wei T.-S."/>
            <person name="Kutschke S."/>
            <person name="Lehmann F."/>
            <person name="Jain R."/>
            <person name="Pollmann K."/>
        </authorList>
    </citation>
    <scope>NUCLEOTIDE SEQUENCE</scope>
    <source>
        <strain evidence="5">ATCHA</strain>
    </source>
</reference>
<keyword evidence="1" id="KW-0805">Transcription regulation</keyword>
<sequence length="333" mass="36574">MTISCNAMAFFSFSTDDFAPSERLEAAQDIYSAMAQVQLDAQRKQVPHVETRIRLLPGISIARVTASSLHAARETPQVADGNDDITLLIHPGGPGGWLSHLQAHDSLACTPGRARVVYNHQSGSVDFYGERVNFLSIAFSRAQLAPLLGDMDRLPKHLLLPGESLQHLSQLCLALTKRPDALESQPTSQLTNQLLDLACLALGATPEASEHAQRGGLREARLKAIKADINVHARTPISLNDLARRHAVSPSYIRALFNHADTSFTDYLVEQRLQRAFSALTSSQAVQRSVSDIALHSGFNHLSWFYRAFKQRFGITPGEARSISHIRFPPNAS</sequence>
<dbReference type="InterPro" id="IPR050204">
    <property type="entry name" value="AraC_XylS_family_regulators"/>
</dbReference>
<protein>
    <submittedName>
        <fullName evidence="5">Helix-turn-helix transcriptional regulator</fullName>
    </submittedName>
</protein>
<dbReference type="PANTHER" id="PTHR46796:SF6">
    <property type="entry name" value="ARAC SUBFAMILY"/>
    <property type="match status" value="1"/>
</dbReference>
<evidence type="ECO:0000256" key="2">
    <source>
        <dbReference type="ARBA" id="ARBA00023125"/>
    </source>
</evidence>
<dbReference type="SUPFAM" id="SSF46689">
    <property type="entry name" value="Homeodomain-like"/>
    <property type="match status" value="1"/>
</dbReference>
<keyword evidence="6" id="KW-1185">Reference proteome</keyword>
<name>A0ABT0SPP9_9GAMM</name>
<dbReference type="PANTHER" id="PTHR46796">
    <property type="entry name" value="HTH-TYPE TRANSCRIPTIONAL ACTIVATOR RHAS-RELATED"/>
    <property type="match status" value="1"/>
</dbReference>
<keyword evidence="3" id="KW-0804">Transcription</keyword>
<proteinExistence type="predicted"/>
<feature type="domain" description="HTH araC/xylS-type" evidence="4">
    <location>
        <begin position="223"/>
        <end position="323"/>
    </location>
</feature>
<evidence type="ECO:0000313" key="6">
    <source>
        <dbReference type="Proteomes" id="UP001165308"/>
    </source>
</evidence>
<dbReference type="SMART" id="SM00342">
    <property type="entry name" value="HTH_ARAC"/>
    <property type="match status" value="1"/>
</dbReference>
<evidence type="ECO:0000313" key="5">
    <source>
        <dbReference type="EMBL" id="MCL7929435.1"/>
    </source>
</evidence>
<organism evidence="5 6">
    <name type="scientific">Halomonas llamarensis</name>
    <dbReference type="NCBI Taxonomy" id="2945104"/>
    <lineage>
        <taxon>Bacteria</taxon>
        <taxon>Pseudomonadati</taxon>
        <taxon>Pseudomonadota</taxon>
        <taxon>Gammaproteobacteria</taxon>
        <taxon>Oceanospirillales</taxon>
        <taxon>Halomonadaceae</taxon>
        <taxon>Halomonas</taxon>
    </lineage>
</organism>
<dbReference type="PRINTS" id="PR00032">
    <property type="entry name" value="HTHARAC"/>
</dbReference>
<keyword evidence="2" id="KW-0238">DNA-binding</keyword>
<dbReference type="EMBL" id="JAMJPJ010000005">
    <property type="protein sequence ID" value="MCL7929435.1"/>
    <property type="molecule type" value="Genomic_DNA"/>
</dbReference>
<dbReference type="PROSITE" id="PS00041">
    <property type="entry name" value="HTH_ARAC_FAMILY_1"/>
    <property type="match status" value="1"/>
</dbReference>
<evidence type="ECO:0000256" key="3">
    <source>
        <dbReference type="ARBA" id="ARBA00023163"/>
    </source>
</evidence>
<dbReference type="Gene3D" id="1.10.10.60">
    <property type="entry name" value="Homeodomain-like"/>
    <property type="match status" value="1"/>
</dbReference>